<name>A0A6H0SI92_9MICC</name>
<reference evidence="1 2" key="1">
    <citation type="submission" date="2018-09" db="EMBL/GenBank/DDBJ databases">
        <title>Glutamicibacter mishrai S5-52T (LMG 29155T = KCTC 39846T).</title>
        <authorList>
            <person name="Das S.K."/>
        </authorList>
    </citation>
    <scope>NUCLEOTIDE SEQUENCE [LARGE SCALE GENOMIC DNA]</scope>
    <source>
        <strain evidence="1 2">S5-52</strain>
    </source>
</reference>
<dbReference type="SUPFAM" id="SSF141571">
    <property type="entry name" value="Pentapeptide repeat-like"/>
    <property type="match status" value="1"/>
</dbReference>
<evidence type="ECO:0000313" key="1">
    <source>
        <dbReference type="EMBL" id="QIV85717.1"/>
    </source>
</evidence>
<dbReference type="InterPro" id="IPR001646">
    <property type="entry name" value="5peptide_repeat"/>
</dbReference>
<dbReference type="Proteomes" id="UP000502331">
    <property type="component" value="Chromosome"/>
</dbReference>
<dbReference type="RefSeq" id="WP_172510996.1">
    <property type="nucleotide sequence ID" value="NZ_CP032549.1"/>
</dbReference>
<dbReference type="EMBL" id="CP032549">
    <property type="protein sequence ID" value="QIV85717.1"/>
    <property type="molecule type" value="Genomic_DNA"/>
</dbReference>
<dbReference type="PANTHER" id="PTHR14136:SF17">
    <property type="entry name" value="BTB_POZ DOMAIN-CONTAINING PROTEIN KCTD9"/>
    <property type="match status" value="1"/>
</dbReference>
<proteinExistence type="predicted"/>
<organism evidence="1 2">
    <name type="scientific">Glutamicibacter mishrai</name>
    <dbReference type="NCBI Taxonomy" id="1775880"/>
    <lineage>
        <taxon>Bacteria</taxon>
        <taxon>Bacillati</taxon>
        <taxon>Actinomycetota</taxon>
        <taxon>Actinomycetes</taxon>
        <taxon>Micrococcales</taxon>
        <taxon>Micrococcaceae</taxon>
        <taxon>Glutamicibacter</taxon>
    </lineage>
</organism>
<keyword evidence="2" id="KW-1185">Reference proteome</keyword>
<protein>
    <submittedName>
        <fullName evidence="1">Pentapeptide repeat-containing protein</fullName>
    </submittedName>
</protein>
<dbReference type="Pfam" id="PF00805">
    <property type="entry name" value="Pentapeptide"/>
    <property type="match status" value="2"/>
</dbReference>
<dbReference type="Gene3D" id="2.160.20.80">
    <property type="entry name" value="E3 ubiquitin-protein ligase SopA"/>
    <property type="match status" value="1"/>
</dbReference>
<accession>A0A6H0SI92</accession>
<dbReference type="InterPro" id="IPR051082">
    <property type="entry name" value="Pentapeptide-BTB/POZ_domain"/>
</dbReference>
<evidence type="ECO:0000313" key="2">
    <source>
        <dbReference type="Proteomes" id="UP000502331"/>
    </source>
</evidence>
<dbReference type="AlphaFoldDB" id="A0A6H0SI92"/>
<dbReference type="PANTHER" id="PTHR14136">
    <property type="entry name" value="BTB_POZ DOMAIN-CONTAINING PROTEIN KCTD9"/>
    <property type="match status" value="1"/>
</dbReference>
<sequence length="209" mass="23171">MAPKIRTFTLPELAAGYAGDLSGGEYVELLRFANIDDPVQADDARAEECLFTSVALENLRNARLLQCELEQINAPSLNAAGAFFNDVRVEHSRFGSADFAEAELDGVVFENCKFGWLNLRQAKVRDVVFRHCQFEEIDFGGQIQRVEFIDSRSTVINCAGAQLRDVDLQGLDFTQADGLENMRGARINTLQLSLLAEDMAKHLGIKVAQ</sequence>
<gene>
    <name evidence="1" type="ORF">D3791_00410</name>
</gene>